<evidence type="ECO:0000256" key="3">
    <source>
        <dbReference type="PIRSR" id="PIRSR610905-1"/>
    </source>
</evidence>
<dbReference type="InterPro" id="IPR052369">
    <property type="entry name" value="UG_Glycosaminoglycan_Hydrolase"/>
</dbReference>
<dbReference type="InterPro" id="IPR008928">
    <property type="entry name" value="6-hairpin_glycosidase_sf"/>
</dbReference>
<evidence type="ECO:0000313" key="5">
    <source>
        <dbReference type="EMBL" id="OAQ56151.1"/>
    </source>
</evidence>
<evidence type="ECO:0000256" key="1">
    <source>
        <dbReference type="ARBA" id="ARBA00022801"/>
    </source>
</evidence>
<dbReference type="InterPro" id="IPR010905">
    <property type="entry name" value="Glyco_hydro_88"/>
</dbReference>
<feature type="active site" description="Nucleophile" evidence="3">
    <location>
        <position position="108"/>
    </location>
</feature>
<comment type="similarity">
    <text evidence="2">Belongs to the glycosyl hydrolase 88 family.</text>
</comment>
<feature type="binding site" evidence="4">
    <location>
        <position position="244"/>
    </location>
    <ligand>
        <name>substrate</name>
    </ligand>
</feature>
<dbReference type="GO" id="GO:0052757">
    <property type="term" value="F:chondroitin hydrolase activity"/>
    <property type="evidence" value="ECO:0007669"/>
    <property type="project" value="TreeGrafter"/>
</dbReference>
<dbReference type="PANTHER" id="PTHR36845">
    <property type="entry name" value="HYDROLASE, PUTATIVE (AFU_ORTHOLOGUE AFUA_7G05090)-RELATED"/>
    <property type="match status" value="1"/>
</dbReference>
<evidence type="ECO:0000256" key="4">
    <source>
        <dbReference type="PIRSR" id="PIRSR610905-2"/>
    </source>
</evidence>
<evidence type="ECO:0000313" key="6">
    <source>
        <dbReference type="Proteomes" id="UP000078516"/>
    </source>
</evidence>
<comment type="caution">
    <text evidence="5">The sequence shown here is derived from an EMBL/GenBank/DDBJ whole genome shotgun (WGS) entry which is preliminary data.</text>
</comment>
<dbReference type="InterPro" id="IPR012341">
    <property type="entry name" value="6hp_glycosidase-like_sf"/>
</dbReference>
<accession>A0A179ESD7</accession>
<proteinExistence type="inferred from homology"/>
<feature type="binding site" evidence="4">
    <location>
        <position position="108"/>
    </location>
    <ligand>
        <name>substrate</name>
    </ligand>
</feature>
<dbReference type="GO" id="GO:0000272">
    <property type="term" value="P:polysaccharide catabolic process"/>
    <property type="evidence" value="ECO:0007669"/>
    <property type="project" value="TreeGrafter"/>
</dbReference>
<dbReference type="EMBL" id="LWMN01000011">
    <property type="protein sequence ID" value="OAQ56151.1"/>
    <property type="molecule type" value="Genomic_DNA"/>
</dbReference>
<sequence length="401" mass="45892">MKLQDKKQELIQLGSNVQQDWLTQQLDWCCQTIEANMQRYGLDFPSACATNGNYRIKPNDDWTNGFWTGMLWLAYEWTGRETFLVRAMENIHSFQERLENHFVLDHHDIGFLYSLSAGAGYTVTDSLLCQQQILQAADVLMARFQKKGQFIQAWGKLGDPKEYRLIIDSLINLPLLFRATEISGDMRYQEVAQKHYQTLLKTVIRENATTFHTYYFDPLTGEPSHGATHQGNSDDSIWARGQSWAILGIPLNESYSQNKQENGAQKDTSLTNAGFPQNYNEIVDVFLTNLPQDLVPYWDFDFNDQVPSDKDSSALAITACGLLEADKSNAYPAAKELAQGMIYQLGEKYSAKHETVNEGLLLHGVYAHAEGKGIDEPNLWGDYFYFEALMRLANPEWKKYW</sequence>
<gene>
    <name evidence="5" type="ORF">A6E74_05370</name>
</gene>
<keyword evidence="1 5" id="KW-0378">Hydrolase</keyword>
<organism evidence="5 6">
    <name type="scientific">Enterococcus thailandicus</name>
    <dbReference type="NCBI Taxonomy" id="417368"/>
    <lineage>
        <taxon>Bacteria</taxon>
        <taxon>Bacillati</taxon>
        <taxon>Bacillota</taxon>
        <taxon>Bacilli</taxon>
        <taxon>Lactobacillales</taxon>
        <taxon>Enterococcaceae</taxon>
        <taxon>Enterococcus</taxon>
    </lineage>
</organism>
<dbReference type="RefSeq" id="WP_067482934.1">
    <property type="nucleotide sequence ID" value="NZ_LWMN01000011.1"/>
</dbReference>
<keyword evidence="6" id="KW-1185">Reference proteome</keyword>
<dbReference type="AlphaFoldDB" id="A0A179ESD7"/>
<dbReference type="SUPFAM" id="SSF48208">
    <property type="entry name" value="Six-hairpin glycosidases"/>
    <property type="match status" value="1"/>
</dbReference>
<reference evidence="5 6" key="1">
    <citation type="submission" date="2016-04" db="EMBL/GenBank/DDBJ databases">
        <title>Draft genome of an Enterococcus thailandicus strain isolated from bovine feces.</title>
        <authorList>
            <person name="Beukers A.G."/>
            <person name="Zaheer R."/>
            <person name="Goji N."/>
            <person name="Cook S.R."/>
            <person name="Amoako K."/>
            <person name="Chaves A.V."/>
            <person name="Ward M.P."/>
            <person name="Mcallister T.A."/>
        </authorList>
    </citation>
    <scope>NUCLEOTIDE SEQUENCE [LARGE SCALE GENOMIC DNA]</scope>
    <source>
        <strain evidence="5 6">F0711D 46</strain>
    </source>
</reference>
<feature type="binding site" evidence="4">
    <location>
        <position position="226"/>
    </location>
    <ligand>
        <name>substrate</name>
    </ligand>
</feature>
<dbReference type="PANTHER" id="PTHR36845:SF1">
    <property type="entry name" value="HYDROLASE, PUTATIVE (AFU_ORTHOLOGUE AFUA_7G05090)-RELATED"/>
    <property type="match status" value="1"/>
</dbReference>
<feature type="active site" description="Proton donor" evidence="3">
    <location>
        <position position="168"/>
    </location>
</feature>
<protein>
    <submittedName>
        <fullName evidence="5">Glucuronyl hydrolase</fullName>
    </submittedName>
</protein>
<evidence type="ECO:0000256" key="2">
    <source>
        <dbReference type="ARBA" id="ARBA00038358"/>
    </source>
</evidence>
<name>A0A179ESD7_ENTTH</name>
<feature type="binding site" evidence="4">
    <location>
        <position position="168"/>
    </location>
    <ligand>
        <name>substrate</name>
    </ligand>
</feature>
<dbReference type="Pfam" id="PF07470">
    <property type="entry name" value="Glyco_hydro_88"/>
    <property type="match status" value="1"/>
</dbReference>
<feature type="binding site" evidence="4">
    <location>
        <position position="240"/>
    </location>
    <ligand>
        <name>substrate</name>
    </ligand>
</feature>
<dbReference type="Proteomes" id="UP000078516">
    <property type="component" value="Unassembled WGS sequence"/>
</dbReference>
<dbReference type="Gene3D" id="1.50.10.10">
    <property type="match status" value="1"/>
</dbReference>
<feature type="binding site" evidence="4">
    <location>
        <position position="228"/>
    </location>
    <ligand>
        <name>substrate</name>
    </ligand>
</feature>